<dbReference type="PRINTS" id="PR01046">
    <property type="entry name" value="TRNASYNTHPRO"/>
</dbReference>
<accession>A0A9W6SNU6</accession>
<dbReference type="InterPro" id="IPR002316">
    <property type="entry name" value="Pro-tRNA-ligase_IIa"/>
</dbReference>
<evidence type="ECO:0000256" key="1">
    <source>
        <dbReference type="ARBA" id="ARBA00012831"/>
    </source>
</evidence>
<evidence type="ECO:0000256" key="7">
    <source>
        <dbReference type="ARBA" id="ARBA00022917"/>
    </source>
</evidence>
<evidence type="ECO:0000256" key="2">
    <source>
        <dbReference type="ARBA" id="ARBA00019110"/>
    </source>
</evidence>
<proteinExistence type="predicted"/>
<dbReference type="InterPro" id="IPR044140">
    <property type="entry name" value="ProRS_anticodon_short"/>
</dbReference>
<reference evidence="13" key="1">
    <citation type="submission" date="2023-03" db="EMBL/GenBank/DDBJ databases">
        <title>Actinorhabdospora filicis NBRC 111898.</title>
        <authorList>
            <person name="Ichikawa N."/>
            <person name="Sato H."/>
            <person name="Tonouchi N."/>
        </authorList>
    </citation>
    <scope>NUCLEOTIDE SEQUENCE</scope>
    <source>
        <strain evidence="13">NBRC 111898</strain>
    </source>
</reference>
<feature type="domain" description="Aminoacyl-transfer RNA synthetases class-II family profile" evidence="12">
    <location>
        <begin position="78"/>
        <end position="350"/>
    </location>
</feature>
<evidence type="ECO:0000259" key="12">
    <source>
        <dbReference type="PROSITE" id="PS50862"/>
    </source>
</evidence>
<evidence type="ECO:0000256" key="6">
    <source>
        <dbReference type="ARBA" id="ARBA00022840"/>
    </source>
</evidence>
<feature type="region of interest" description="Disordered" evidence="11">
    <location>
        <begin position="41"/>
        <end position="62"/>
    </location>
</feature>
<dbReference type="GO" id="GO:0006433">
    <property type="term" value="P:prolyl-tRNA aminoacylation"/>
    <property type="evidence" value="ECO:0007669"/>
    <property type="project" value="InterPro"/>
</dbReference>
<dbReference type="InterPro" id="IPR004154">
    <property type="entry name" value="Anticodon-bd"/>
</dbReference>
<dbReference type="EMBL" id="BSTX01000002">
    <property type="protein sequence ID" value="GLZ78011.1"/>
    <property type="molecule type" value="Genomic_DNA"/>
</dbReference>
<dbReference type="InterPro" id="IPR036621">
    <property type="entry name" value="Anticodon-bd_dom_sf"/>
</dbReference>
<dbReference type="InterPro" id="IPR006195">
    <property type="entry name" value="aa-tRNA-synth_II"/>
</dbReference>
<keyword evidence="3" id="KW-0963">Cytoplasm</keyword>
<dbReference type="Gene3D" id="3.30.930.10">
    <property type="entry name" value="Bira Bifunctional Protein, Domain 2"/>
    <property type="match status" value="1"/>
</dbReference>
<dbReference type="InterPro" id="IPR045864">
    <property type="entry name" value="aa-tRNA-synth_II/BPL/LPL"/>
</dbReference>
<evidence type="ECO:0000256" key="5">
    <source>
        <dbReference type="ARBA" id="ARBA00022741"/>
    </source>
</evidence>
<keyword evidence="4 13" id="KW-0436">Ligase</keyword>
<dbReference type="GO" id="GO:0005829">
    <property type="term" value="C:cytosol"/>
    <property type="evidence" value="ECO:0007669"/>
    <property type="project" value="TreeGrafter"/>
</dbReference>
<dbReference type="CDD" id="cd00861">
    <property type="entry name" value="ProRS_anticodon_short"/>
    <property type="match status" value="1"/>
</dbReference>
<dbReference type="PANTHER" id="PTHR42753">
    <property type="entry name" value="MITOCHONDRIAL RIBOSOME PROTEIN L39/PROLYL-TRNA LIGASE FAMILY MEMBER"/>
    <property type="match status" value="1"/>
</dbReference>
<comment type="catalytic activity">
    <reaction evidence="10">
        <text>tRNA(Pro) + L-proline + ATP = L-prolyl-tRNA(Pro) + AMP + diphosphate</text>
        <dbReference type="Rhea" id="RHEA:14305"/>
        <dbReference type="Rhea" id="RHEA-COMP:9700"/>
        <dbReference type="Rhea" id="RHEA-COMP:9702"/>
        <dbReference type="ChEBI" id="CHEBI:30616"/>
        <dbReference type="ChEBI" id="CHEBI:33019"/>
        <dbReference type="ChEBI" id="CHEBI:60039"/>
        <dbReference type="ChEBI" id="CHEBI:78442"/>
        <dbReference type="ChEBI" id="CHEBI:78532"/>
        <dbReference type="ChEBI" id="CHEBI:456215"/>
        <dbReference type="EC" id="6.1.1.15"/>
    </reaction>
</comment>
<keyword evidence="8" id="KW-0030">Aminoacyl-tRNA synthetase</keyword>
<evidence type="ECO:0000256" key="4">
    <source>
        <dbReference type="ARBA" id="ARBA00022598"/>
    </source>
</evidence>
<organism evidence="13 14">
    <name type="scientific">Actinorhabdospora filicis</name>
    <dbReference type="NCBI Taxonomy" id="1785913"/>
    <lineage>
        <taxon>Bacteria</taxon>
        <taxon>Bacillati</taxon>
        <taxon>Actinomycetota</taxon>
        <taxon>Actinomycetes</taxon>
        <taxon>Micromonosporales</taxon>
        <taxon>Micromonosporaceae</taxon>
        <taxon>Actinorhabdospora</taxon>
    </lineage>
</organism>
<dbReference type="EC" id="6.1.1.15" evidence="1"/>
<comment type="caution">
    <text evidence="13">The sequence shown here is derived from an EMBL/GenBank/DDBJ whole genome shotgun (WGS) entry which is preliminary data.</text>
</comment>
<evidence type="ECO:0000313" key="14">
    <source>
        <dbReference type="Proteomes" id="UP001165079"/>
    </source>
</evidence>
<sequence>MGKPVAGGPGILTDSMITVVDTVRPHHAKRTPLMAHLPDVTRQSTLAHRTRREPPAGEPSRNARLLERAGYVGKLMAGVYSYLPLGLRVLRNVEGIIREEMNSVGGQEVLMPALHPLANWETTGRQDMDILFRTKSGSADAVLGPTHEEVVTPLLATQVASYKDLPASVFQIQNKFRNEARPKSGLLRGREFGMKDMYSFHLSEADLEEYYERVAEAYRCVFERCGLGAVTHYTYASGGAFSEFSHEFQAVTPYGEDTIYLDHGKGIALNKEIIDRYPADEIAAMEQVTAIEVGNIFKLGTRFADAFGFRLPDASGVPQSIHMGCYGIGTTRLVGAIAEILSTDDAMVWPENVAPYHCHVVPMDAGRLELAESAAQALAAAGHSVLLDDRAVRAGAKLADADLIGLPHRVVIGARTAAEGLVEYTNRVSGRTVKVPVAELAAATAA</sequence>
<keyword evidence="7" id="KW-0648">Protein biosynthesis</keyword>
<dbReference type="Proteomes" id="UP001165079">
    <property type="component" value="Unassembled WGS sequence"/>
</dbReference>
<dbReference type="Pfam" id="PF00587">
    <property type="entry name" value="tRNA-synt_2b"/>
    <property type="match status" value="1"/>
</dbReference>
<dbReference type="PROSITE" id="PS50862">
    <property type="entry name" value="AA_TRNA_LIGASE_II"/>
    <property type="match status" value="1"/>
</dbReference>
<dbReference type="Gene3D" id="3.40.50.800">
    <property type="entry name" value="Anticodon-binding domain"/>
    <property type="match status" value="1"/>
</dbReference>
<evidence type="ECO:0000256" key="3">
    <source>
        <dbReference type="ARBA" id="ARBA00022490"/>
    </source>
</evidence>
<dbReference type="GO" id="GO:0004827">
    <property type="term" value="F:proline-tRNA ligase activity"/>
    <property type="evidence" value="ECO:0007669"/>
    <property type="project" value="UniProtKB-EC"/>
</dbReference>
<keyword evidence="14" id="KW-1185">Reference proteome</keyword>
<dbReference type="PANTHER" id="PTHR42753:SF2">
    <property type="entry name" value="PROLINE--TRNA LIGASE"/>
    <property type="match status" value="1"/>
</dbReference>
<keyword evidence="6" id="KW-0067">ATP-binding</keyword>
<dbReference type="Pfam" id="PF03129">
    <property type="entry name" value="HGTP_anticodon"/>
    <property type="match status" value="1"/>
</dbReference>
<dbReference type="SUPFAM" id="SSF52954">
    <property type="entry name" value="Class II aaRS ABD-related"/>
    <property type="match status" value="1"/>
</dbReference>
<dbReference type="SUPFAM" id="SSF55681">
    <property type="entry name" value="Class II aaRS and biotin synthetases"/>
    <property type="match status" value="1"/>
</dbReference>
<dbReference type="AlphaFoldDB" id="A0A9W6SNU6"/>
<evidence type="ECO:0000256" key="10">
    <source>
        <dbReference type="ARBA" id="ARBA00047671"/>
    </source>
</evidence>
<dbReference type="InterPro" id="IPR050062">
    <property type="entry name" value="Pro-tRNA_synthetase"/>
</dbReference>
<dbReference type="GO" id="GO:0005524">
    <property type="term" value="F:ATP binding"/>
    <property type="evidence" value="ECO:0007669"/>
    <property type="project" value="UniProtKB-KW"/>
</dbReference>
<protein>
    <recommendedName>
        <fullName evidence="2">Proline--tRNA ligase</fullName>
        <ecNumber evidence="1">6.1.1.15</ecNumber>
    </recommendedName>
    <alternativeName>
        <fullName evidence="9">Prolyl-tRNA synthetase</fullName>
    </alternativeName>
</protein>
<evidence type="ECO:0000256" key="8">
    <source>
        <dbReference type="ARBA" id="ARBA00023146"/>
    </source>
</evidence>
<dbReference type="InterPro" id="IPR002314">
    <property type="entry name" value="aa-tRNA-synt_IIb"/>
</dbReference>
<evidence type="ECO:0000256" key="9">
    <source>
        <dbReference type="ARBA" id="ARBA00029731"/>
    </source>
</evidence>
<gene>
    <name evidence="13" type="primary">proS</name>
    <name evidence="13" type="ORF">Afil01_28180</name>
</gene>
<name>A0A9W6SNU6_9ACTN</name>
<evidence type="ECO:0000256" key="11">
    <source>
        <dbReference type="SAM" id="MobiDB-lite"/>
    </source>
</evidence>
<evidence type="ECO:0000313" key="13">
    <source>
        <dbReference type="EMBL" id="GLZ78011.1"/>
    </source>
</evidence>
<keyword evidence="5" id="KW-0547">Nucleotide-binding</keyword>